<organism evidence="1">
    <name type="scientific">hydrothermal vent metagenome</name>
    <dbReference type="NCBI Taxonomy" id="652676"/>
    <lineage>
        <taxon>unclassified sequences</taxon>
        <taxon>metagenomes</taxon>
        <taxon>ecological metagenomes</taxon>
    </lineage>
</organism>
<dbReference type="AlphaFoldDB" id="A0A3B0W821"/>
<sequence>MKKIVTTLLISFSFIGCSIADGPFDGTWIFSKDKSMSLLSKSSEDATAGSIVWGIRRVFESWSSSKFTYTIQGDSWISQLNGIDISKIKVEIKSKEGKCYRYVVLEPNGKAIDQESGGEVCRNGSELHMTMPNIEDGVYVVFIKG</sequence>
<evidence type="ECO:0000313" key="1">
    <source>
        <dbReference type="EMBL" id="VAW48570.1"/>
    </source>
</evidence>
<gene>
    <name evidence="1" type="ORF">MNBD_GAMMA03-1309</name>
</gene>
<accession>A0A3B0W821</accession>
<dbReference type="PROSITE" id="PS51257">
    <property type="entry name" value="PROKAR_LIPOPROTEIN"/>
    <property type="match status" value="1"/>
</dbReference>
<evidence type="ECO:0008006" key="2">
    <source>
        <dbReference type="Google" id="ProtNLM"/>
    </source>
</evidence>
<proteinExistence type="predicted"/>
<name>A0A3B0W821_9ZZZZ</name>
<protein>
    <recommendedName>
        <fullName evidence="2">Lipoprotein</fullName>
    </recommendedName>
</protein>
<reference evidence="1" key="1">
    <citation type="submission" date="2018-06" db="EMBL/GenBank/DDBJ databases">
        <authorList>
            <person name="Zhirakovskaya E."/>
        </authorList>
    </citation>
    <scope>NUCLEOTIDE SEQUENCE</scope>
</reference>
<dbReference type="EMBL" id="UOFC01000215">
    <property type="protein sequence ID" value="VAW48570.1"/>
    <property type="molecule type" value="Genomic_DNA"/>
</dbReference>